<keyword evidence="2" id="KW-1185">Reference proteome</keyword>
<comment type="caution">
    <text evidence="1">The sequence shown here is derived from an EMBL/GenBank/DDBJ whole genome shotgun (WGS) entry which is preliminary data.</text>
</comment>
<dbReference type="Proteomes" id="UP000798662">
    <property type="component" value="Chromosome 1"/>
</dbReference>
<evidence type="ECO:0000313" key="1">
    <source>
        <dbReference type="EMBL" id="KAK1858629.1"/>
    </source>
</evidence>
<protein>
    <submittedName>
        <fullName evidence="1">Uncharacterized protein</fullName>
    </submittedName>
</protein>
<reference evidence="1" key="1">
    <citation type="submission" date="2019-11" db="EMBL/GenBank/DDBJ databases">
        <title>Nori genome reveals adaptations in red seaweeds to the harsh intertidal environment.</title>
        <authorList>
            <person name="Wang D."/>
            <person name="Mao Y."/>
        </authorList>
    </citation>
    <scope>NUCLEOTIDE SEQUENCE</scope>
    <source>
        <tissue evidence="1">Gametophyte</tissue>
    </source>
</reference>
<sequence>MDQQPGQDGDGSGMDVYGGQGAEGGAYNPADGGGDGAEGDGAVGDGSGVEFVVLNDDVLTSVANATLVLLDGSDMERLAVLYQFPQFLEHCPSDTLDIMVPEICRDALQWKEDVQMAAAEALYFVVNMRVPDAVAKRVVVAALRILQLSESGDVFDAWGEILSMMLPQVRRDDVVTLVVPATADRAASGAVESRRLAARIIGALHDALTADELARQFLATAITLSQDADASVRAMIAQSLASVASKLPLAVSETQLWPRLDTMVASDPNARVRAAALCALARSAEAHKESAGSSTSYGMIITPLFLRECTHASAVAATDLRTVSDDVYLRLECFAEVYGVFLAAVDSLLPDEDSWTVALNALRRMVMCNGPTVRHWCAFNMPAVALAAASARPERLRGIVQLLATDTDVETRATLAAGVHETARLLAPGPLRDELLDAIAELMTDQNPQVRTNALRHFATLLKLLADTEPTATDSASAGGATAPGASPQVPGQAGAGAAANGKERKGKTKGIVNTAVARQLAPIFESLELMSQDSWRTQELLAVQLKLGAHLVPQDTLCEHVAPLLFQMARESTYLVRKACMEALVAVMRAIPDTRRREHIVKHFRIEWARGKVYWTRLAYIDGAAAALTVFSRSAFVSMFAGELLRMTRDAVPNVRLRLVRLLVDVGPLVRSEPKLAAALDGALAALSVDSDAEVAAESREASRRIAAFRGWTKRQNAVDRSRAAAEAAFFIQKPPRRKKTPSGGAAGGAASSGTPLVLVKGTEMAFFGPQLSPMVKAVKFSLKQIDAMSKGSYTFVCCARSERGKLALLHVTDAPPGSTGRVNDNAAQAMKRLFEAVSTNNPPVERDRLPSSAGTEPAVAGPLERLDALTARQKAEVPIGDDIVASVRLKLCCGKSMRLLLADLFVFYELLAHYCKQHLNLTQVVYQHLAPVATLGISVKLVVSQMSPSRRPRPSVVSLKMVSRSKLRVPVGFSLICYMVHLEDKFFQFVLDQVAAGHPDHMVSVAARLAAVTAQQETLAGRLKRVAARLETVAARLKRAAGLLESVAARLVRAVTRLVLVPLRQEAVAARLVLVPALLEAAAVRLGRVSARLAWTAAQLKMVAARLVPAAACLLMVAAQLVPFAARLVPMEAWLVTVAEGVALVAACPVTVRAWMVPVAASQEMVATRLVPAGTCL</sequence>
<accession>A0ACC3BL00</accession>
<dbReference type="EMBL" id="CM020618">
    <property type="protein sequence ID" value="KAK1858629.1"/>
    <property type="molecule type" value="Genomic_DNA"/>
</dbReference>
<organism evidence="1 2">
    <name type="scientific">Pyropia yezoensis</name>
    <name type="common">Susabi-nori</name>
    <name type="synonym">Porphyra yezoensis</name>
    <dbReference type="NCBI Taxonomy" id="2788"/>
    <lineage>
        <taxon>Eukaryota</taxon>
        <taxon>Rhodophyta</taxon>
        <taxon>Bangiophyceae</taxon>
        <taxon>Bangiales</taxon>
        <taxon>Bangiaceae</taxon>
        <taxon>Pyropia</taxon>
    </lineage>
</organism>
<proteinExistence type="predicted"/>
<evidence type="ECO:0000313" key="2">
    <source>
        <dbReference type="Proteomes" id="UP000798662"/>
    </source>
</evidence>
<name>A0ACC3BL00_PYRYE</name>
<gene>
    <name evidence="1" type="ORF">I4F81_001230</name>
</gene>